<dbReference type="SUPFAM" id="SSF109755">
    <property type="entry name" value="PhoU-like"/>
    <property type="match status" value="1"/>
</dbReference>
<accession>L0HH36</accession>
<protein>
    <submittedName>
        <fullName evidence="2">Phosphate uptake regulator</fullName>
    </submittedName>
</protein>
<feature type="domain" description="SpoVT-AbrB" evidence="1">
    <location>
        <begin position="8"/>
        <end position="54"/>
    </location>
</feature>
<dbReference type="Gene3D" id="1.20.58.220">
    <property type="entry name" value="Phosphate transport system protein phou homolog 2, domain 2"/>
    <property type="match status" value="1"/>
</dbReference>
<dbReference type="GeneID" id="14309474"/>
<dbReference type="Proteomes" id="UP000010824">
    <property type="component" value="Chromosome"/>
</dbReference>
<dbReference type="GO" id="GO:0003677">
    <property type="term" value="F:DNA binding"/>
    <property type="evidence" value="ECO:0007669"/>
    <property type="project" value="InterPro"/>
</dbReference>
<dbReference type="AlphaFoldDB" id="L0HH36"/>
<dbReference type="RefSeq" id="WP_015286054.1">
    <property type="nucleotide sequence ID" value="NC_019943.1"/>
</dbReference>
<dbReference type="GO" id="GO:0045936">
    <property type="term" value="P:negative regulation of phosphate metabolic process"/>
    <property type="evidence" value="ECO:0007669"/>
    <property type="project" value="InterPro"/>
</dbReference>
<dbReference type="GO" id="GO:0030643">
    <property type="term" value="P:intracellular phosphate ion homeostasis"/>
    <property type="evidence" value="ECO:0007669"/>
    <property type="project" value="InterPro"/>
</dbReference>
<dbReference type="InterPro" id="IPR026022">
    <property type="entry name" value="PhoU_dom"/>
</dbReference>
<dbReference type="STRING" id="593750.Metfor_2082"/>
<dbReference type="Pfam" id="PF01895">
    <property type="entry name" value="PhoU"/>
    <property type="match status" value="1"/>
</dbReference>
<organism evidence="2 3">
    <name type="scientific">Methanoregula formicica (strain DSM 22288 / NBRC 105244 / SMSP)</name>
    <dbReference type="NCBI Taxonomy" id="593750"/>
    <lineage>
        <taxon>Archaea</taxon>
        <taxon>Methanobacteriati</taxon>
        <taxon>Methanobacteriota</taxon>
        <taxon>Stenosarchaea group</taxon>
        <taxon>Methanomicrobia</taxon>
        <taxon>Methanomicrobiales</taxon>
        <taxon>Methanoregulaceae</taxon>
        <taxon>Methanoregula</taxon>
    </lineage>
</organism>
<sequence length="344" mass="38605" precursor="true">MEIRRVQVTGGASFVVTLPKAWADEQKIKKNDPVGLEVQPDGALLVTKKITDEPVQRVKVIDSKSFSDPAFLFRMLIGAYITGFTTIRLTTKDRFPPFVRTVVRDFTQMTIGQEVVEETATSIAIKDLLNPAEMPFENTIRRMYVVARAMHEDAITALETQNKTLAHDVINRDTDADRLNWLVARQTNMIMQNALLSRKMAISPSMVMHYYMLSRIIERVGDHAVRIAEHALPIIDADVDKKVLAAIRKASAMSLETFDRSIVSFFEADMKEAHRNIESISALEKICGDINNMVLKLDTPVAINLGYIAESIRRSGEYAGDISETVINLLVEHEHGPHKSRAGK</sequence>
<keyword evidence="3" id="KW-1185">Reference proteome</keyword>
<name>L0HH36_METFS</name>
<evidence type="ECO:0000259" key="1">
    <source>
        <dbReference type="SMART" id="SM00966"/>
    </source>
</evidence>
<dbReference type="PANTHER" id="PTHR42930">
    <property type="entry name" value="PHOSPHATE-SPECIFIC TRANSPORT SYSTEM ACCESSORY PROTEIN PHOU"/>
    <property type="match status" value="1"/>
</dbReference>
<proteinExistence type="predicted"/>
<reference evidence="2 3" key="2">
    <citation type="journal article" date="2014" name="Genome Announc.">
        <title>Complete Genome Sequence of Methanoregula formicica SMSPT, a Mesophilic Hydrogenotrophic Methanogen Isolated from a Methanogenic Upflow Anaerobic Sludge Blanket Reactor.</title>
        <authorList>
            <person name="Yamamoto K."/>
            <person name="Tamaki H."/>
            <person name="Cadillo-Quiroz H."/>
            <person name="Imachi H."/>
            <person name="Kyrpides N."/>
            <person name="Woyke T."/>
            <person name="Goodwin L."/>
            <person name="Zinder S.H."/>
            <person name="Kamagata Y."/>
            <person name="Liu W.T."/>
        </authorList>
    </citation>
    <scope>NUCLEOTIDE SEQUENCE [LARGE SCALE GENOMIC DNA]</scope>
    <source>
        <strain evidence="3">DSM 22288 / NBRC 105244 / SMSP</strain>
    </source>
</reference>
<dbReference type="HOGENOM" id="CLU_069302_0_0_2"/>
<dbReference type="InterPro" id="IPR007159">
    <property type="entry name" value="SpoVT-AbrB_dom"/>
</dbReference>
<dbReference type="InParanoid" id="L0HH36"/>
<evidence type="ECO:0000313" key="3">
    <source>
        <dbReference type="Proteomes" id="UP000010824"/>
    </source>
</evidence>
<dbReference type="KEGG" id="mfo:Metfor_2082"/>
<gene>
    <name evidence="2" type="ordered locus">Metfor_2082</name>
</gene>
<dbReference type="SMART" id="SM00966">
    <property type="entry name" value="SpoVT_AbrB"/>
    <property type="match status" value="1"/>
</dbReference>
<dbReference type="EMBL" id="CP003167">
    <property type="protein sequence ID" value="AGB03091.1"/>
    <property type="molecule type" value="Genomic_DNA"/>
</dbReference>
<dbReference type="InterPro" id="IPR038078">
    <property type="entry name" value="PhoU-like_sf"/>
</dbReference>
<evidence type="ECO:0000313" key="2">
    <source>
        <dbReference type="EMBL" id="AGB03091.1"/>
    </source>
</evidence>
<dbReference type="Pfam" id="PF04014">
    <property type="entry name" value="MazE_antitoxin"/>
    <property type="match status" value="1"/>
</dbReference>
<dbReference type="OrthoDB" id="40991at2157"/>
<dbReference type="PANTHER" id="PTHR42930:SF2">
    <property type="entry name" value="PHOU DOMAIN-CONTAINING PROTEIN"/>
    <property type="match status" value="1"/>
</dbReference>
<dbReference type="InterPro" id="IPR028366">
    <property type="entry name" value="PhoU"/>
</dbReference>
<dbReference type="eggNOG" id="arCOG00318">
    <property type="taxonomic scope" value="Archaea"/>
</dbReference>
<reference evidence="3" key="1">
    <citation type="submission" date="2011-12" db="EMBL/GenBank/DDBJ databases">
        <title>Complete sequence of Methanoregula formicicum SMSP.</title>
        <authorList>
            <person name="Lucas S."/>
            <person name="Han J."/>
            <person name="Lapidus A."/>
            <person name="Cheng J.-F."/>
            <person name="Goodwin L."/>
            <person name="Pitluck S."/>
            <person name="Peters L."/>
            <person name="Ovchinnikova G."/>
            <person name="Teshima H."/>
            <person name="Detter J.C."/>
            <person name="Han C."/>
            <person name="Tapia R."/>
            <person name="Land M."/>
            <person name="Hauser L."/>
            <person name="Kyrpides N."/>
            <person name="Ivanova N."/>
            <person name="Pagani I."/>
            <person name="Imachi H."/>
            <person name="Tamaki H."/>
            <person name="Sekiguchi Y."/>
            <person name="Kamagata Y."/>
            <person name="Cadillo-Quiroz H."/>
            <person name="Zinder S."/>
            <person name="Liu W.-T."/>
            <person name="Woyke T."/>
        </authorList>
    </citation>
    <scope>NUCLEOTIDE SEQUENCE [LARGE SCALE GENOMIC DNA]</scope>
    <source>
        <strain evidence="3">DSM 22288 / NBRC 105244 / SMSP</strain>
    </source>
</reference>